<evidence type="ECO:0000313" key="3">
    <source>
        <dbReference type="Proteomes" id="UP000006671"/>
    </source>
</evidence>
<feature type="repeat" description="RCC1" evidence="1">
    <location>
        <begin position="273"/>
        <end position="329"/>
    </location>
</feature>
<dbReference type="InParanoid" id="D2V8Q8"/>
<keyword evidence="3" id="KW-1185">Reference proteome</keyword>
<dbReference type="InterPro" id="IPR000408">
    <property type="entry name" value="Reg_chr_condens"/>
</dbReference>
<dbReference type="GeneID" id="8859720"/>
<protein>
    <submittedName>
        <fullName evidence="2">Predicted protein</fullName>
    </submittedName>
</protein>
<evidence type="ECO:0000313" key="2">
    <source>
        <dbReference type="EMBL" id="EFC46846.1"/>
    </source>
</evidence>
<proteinExistence type="predicted"/>
<dbReference type="AlphaFoldDB" id="D2V8Q8"/>
<feature type="repeat" description="RCC1" evidence="1">
    <location>
        <begin position="126"/>
        <end position="177"/>
    </location>
</feature>
<dbReference type="Pfam" id="PF13540">
    <property type="entry name" value="RCC1_2"/>
    <property type="match status" value="3"/>
</dbReference>
<dbReference type="Proteomes" id="UP000006671">
    <property type="component" value="Unassembled WGS sequence"/>
</dbReference>
<sequence length="515" mass="58707">MGNTYVGAKSTSNGGGFYRQYEHSYAPTFDSHTMVFETTSNYLNWSQSTESDPQHDGTVFLVMGNYQYGQLLHKRPRDYMLNMPSEVCSQTFCHPILQSNGVRCSNQNIRMIECGVAQTVLITIDNLVYVSGNNFFGQLGVNHLKTVYEPVRMDFSFDSQIVEVVLSQFHTLFLTVNGKVYVSGNNYYSQLCIPDNWVLAPTLVEDLGIIHHVYSGLRFTVFQTEDGTLLLNGDIEESNMPVNRKEIFKQESSDPIRRVSCGDSHIIILTQSGRVFVYGRNYSGALGVGNLEDVFDEVQELKYQDILSIQSIIVDIQCGESHTIFKTRDGQTYGCGYNTKNQLGIPSETYGTTVQTITTLNAMNFTKNKITEVRCGRESTIYLTDKNEIFICGQLKNICNMAVGGYHMIIYLEDKFIKDYNIEFEDENNQSSKLTLENITSIESFIESIEKHSKPIKKKRTNIYYLIWNTNFNRFEFICNIRKVPSKCFIKRMTGTLAEVVAKIEPSYTDSYLNM</sequence>
<evidence type="ECO:0000256" key="1">
    <source>
        <dbReference type="PROSITE-ProRule" id="PRU00235"/>
    </source>
</evidence>
<dbReference type="SUPFAM" id="SSF50985">
    <property type="entry name" value="RCC1/BLIP-II"/>
    <property type="match status" value="1"/>
</dbReference>
<name>D2V8Q8_NAEGR</name>
<dbReference type="PROSITE" id="PS50012">
    <property type="entry name" value="RCC1_3"/>
    <property type="match status" value="3"/>
</dbReference>
<gene>
    <name evidence="2" type="ORF">NAEGRDRAFT_65244</name>
</gene>
<dbReference type="OrthoDB" id="10256179at2759"/>
<reference evidence="2 3" key="1">
    <citation type="journal article" date="2010" name="Cell">
        <title>The genome of Naegleria gruberi illuminates early eukaryotic versatility.</title>
        <authorList>
            <person name="Fritz-Laylin L.K."/>
            <person name="Prochnik S.E."/>
            <person name="Ginger M.L."/>
            <person name="Dacks J.B."/>
            <person name="Carpenter M.L."/>
            <person name="Field M.C."/>
            <person name="Kuo A."/>
            <person name="Paredez A."/>
            <person name="Chapman J."/>
            <person name="Pham J."/>
            <person name="Shu S."/>
            <person name="Neupane R."/>
            <person name="Cipriano M."/>
            <person name="Mancuso J."/>
            <person name="Tu H."/>
            <person name="Salamov A."/>
            <person name="Lindquist E."/>
            <person name="Shapiro H."/>
            <person name="Lucas S."/>
            <person name="Grigoriev I.V."/>
            <person name="Cande W.Z."/>
            <person name="Fulton C."/>
            <person name="Rokhsar D.S."/>
            <person name="Dawson S.C."/>
        </authorList>
    </citation>
    <scope>NUCLEOTIDE SEQUENCE [LARGE SCALE GENOMIC DNA]</scope>
    <source>
        <strain evidence="2 3">NEG-M</strain>
    </source>
</reference>
<dbReference type="KEGG" id="ngr:NAEGRDRAFT_65244"/>
<feature type="repeat" description="RCC1" evidence="1">
    <location>
        <begin position="330"/>
        <end position="386"/>
    </location>
</feature>
<dbReference type="InterPro" id="IPR051553">
    <property type="entry name" value="Ran_GTPase-activating"/>
</dbReference>
<dbReference type="PANTHER" id="PTHR45982">
    <property type="entry name" value="REGULATOR OF CHROMOSOME CONDENSATION"/>
    <property type="match status" value="1"/>
</dbReference>
<dbReference type="RefSeq" id="XP_002679590.1">
    <property type="nucleotide sequence ID" value="XM_002679544.1"/>
</dbReference>
<accession>D2V8Q8</accession>
<dbReference type="Gene3D" id="2.130.10.30">
    <property type="entry name" value="Regulator of chromosome condensation 1/beta-lactamase-inhibitor protein II"/>
    <property type="match status" value="2"/>
</dbReference>
<dbReference type="OMA" id="FEFICNI"/>
<dbReference type="EMBL" id="GG738857">
    <property type="protein sequence ID" value="EFC46846.1"/>
    <property type="molecule type" value="Genomic_DNA"/>
</dbReference>
<dbReference type="PANTHER" id="PTHR45982:SF1">
    <property type="entry name" value="REGULATOR OF CHROMOSOME CONDENSATION"/>
    <property type="match status" value="1"/>
</dbReference>
<dbReference type="InterPro" id="IPR009091">
    <property type="entry name" value="RCC1/BLIP-II"/>
</dbReference>
<dbReference type="STRING" id="5762.D2V8Q8"/>
<dbReference type="eggNOG" id="KOG0941">
    <property type="taxonomic scope" value="Eukaryota"/>
</dbReference>
<organism evidence="3">
    <name type="scientific">Naegleria gruberi</name>
    <name type="common">Amoeba</name>
    <dbReference type="NCBI Taxonomy" id="5762"/>
    <lineage>
        <taxon>Eukaryota</taxon>
        <taxon>Discoba</taxon>
        <taxon>Heterolobosea</taxon>
        <taxon>Tetramitia</taxon>
        <taxon>Eutetramitia</taxon>
        <taxon>Vahlkampfiidae</taxon>
        <taxon>Naegleria</taxon>
    </lineage>
</organism>
<dbReference type="VEuPathDB" id="AmoebaDB:NAEGRDRAFT_65244"/>
<dbReference type="PRINTS" id="PR00633">
    <property type="entry name" value="RCCNDNSATION"/>
</dbReference>